<dbReference type="InterPro" id="IPR035965">
    <property type="entry name" value="PAS-like_dom_sf"/>
</dbReference>
<evidence type="ECO:0000256" key="9">
    <source>
        <dbReference type="ARBA" id="ARBA00022679"/>
    </source>
</evidence>
<keyword evidence="13" id="KW-0067">ATP-binding</keyword>
<keyword evidence="4" id="KW-0600">Photoreceptor protein</keyword>
<evidence type="ECO:0000256" key="8">
    <source>
        <dbReference type="ARBA" id="ARBA00022643"/>
    </source>
</evidence>
<proteinExistence type="predicted"/>
<protein>
    <recommendedName>
        <fullName evidence="3">Blue-light-activated histidine kinase</fullName>
        <ecNumber evidence="2">2.7.13.3</ecNumber>
    </recommendedName>
</protein>
<dbReference type="InterPro" id="IPR036890">
    <property type="entry name" value="HATPase_C_sf"/>
</dbReference>
<name>A0ABW5QK72_9HYPH</name>
<evidence type="ECO:0000256" key="13">
    <source>
        <dbReference type="ARBA" id="ARBA00022840"/>
    </source>
</evidence>
<keyword evidence="9" id="KW-0808">Transferase</keyword>
<accession>A0ABW5QK72</accession>
<dbReference type="PANTHER" id="PTHR41523:SF7">
    <property type="entry name" value="HISTIDINE KINASE"/>
    <property type="match status" value="1"/>
</dbReference>
<keyword evidence="14" id="KW-0157">Chromophore</keyword>
<dbReference type="InterPro" id="IPR013656">
    <property type="entry name" value="PAS_4"/>
</dbReference>
<keyword evidence="11" id="KW-0547">Nucleotide-binding</keyword>
<evidence type="ECO:0000313" key="18">
    <source>
        <dbReference type="EMBL" id="MFD2648019.1"/>
    </source>
</evidence>
<dbReference type="PANTHER" id="PTHR41523">
    <property type="entry name" value="TWO-COMPONENT SYSTEM SENSOR PROTEIN"/>
    <property type="match status" value="1"/>
</dbReference>
<dbReference type="Pfam" id="PF07536">
    <property type="entry name" value="HWE_HK"/>
    <property type="match status" value="1"/>
</dbReference>
<keyword evidence="12" id="KW-0418">Kinase</keyword>
<keyword evidence="6" id="KW-0716">Sensory transduction</keyword>
<evidence type="ECO:0000256" key="11">
    <source>
        <dbReference type="ARBA" id="ARBA00022741"/>
    </source>
</evidence>
<evidence type="ECO:0000256" key="6">
    <source>
        <dbReference type="ARBA" id="ARBA00022606"/>
    </source>
</evidence>
<dbReference type="SUPFAM" id="SSF55785">
    <property type="entry name" value="PYP-like sensor domain (PAS domain)"/>
    <property type="match status" value="3"/>
</dbReference>
<keyword evidence="16" id="KW-0675">Receptor</keyword>
<evidence type="ECO:0000256" key="1">
    <source>
        <dbReference type="ARBA" id="ARBA00000085"/>
    </source>
</evidence>
<sequence length="612" mass="66502">MNGDLRTTIDFAALFEAAPNPYVLFDRDLTIVACNAAYEREVQRPRDTVIGRNLFEAFPSDPDSPGGSLLRGSLAKVLAEGRPDELALIPYDVSPTGEPPSLRYWSATHTPIFGADGRIAYVLQHTTDVTAVETLRRTARSLKDEAGILGRAAAVQAENTALAQQSEELRRLFQQTPSFMAVVSGPDHVFTLVNDAYQRLVGLDRDILGKSVAESMPEMVEQGFTRLLDQVRRTGEPFIGRGVPVMVQQPSGSAELRYLDFIYQPIRDVDGAVAGIFVQGHDITEQKLAEQELLRQREMLRIAQEAGGVGTFVWDLGTGLLTGSPTFNLLYGLPADSGPRPYTDYVDAVHPDDRERLATAAGRSLEEGLRRTEYRIVLPDGQVRWLERQGNVLRGASGAPTHVVGASFDITARQDREAQMALLTQESSHRIKNLLTMVQAIVAQTLRSADSMAMARTSVADRLTALAQAQDLLTNGLEDGAGLHDLVVSATRLHDDGQRFHVEGPNIRLGSRPALGVALMLHELGTNAAKYGALSIAEGRVDITWHTDAAGNVEWQWAERGGPEVHPPQRRGFGSSLIERGLSSLPGSSVSLTYHASGVVCRAHLAVAGRTG</sequence>
<keyword evidence="8" id="KW-0288">FMN</keyword>
<dbReference type="InterPro" id="IPR013655">
    <property type="entry name" value="PAS_fold_3"/>
</dbReference>
<keyword evidence="10" id="KW-0677">Repeat</keyword>
<evidence type="ECO:0000256" key="15">
    <source>
        <dbReference type="ARBA" id="ARBA00023026"/>
    </source>
</evidence>
<dbReference type="PROSITE" id="PS50113">
    <property type="entry name" value="PAC"/>
    <property type="match status" value="2"/>
</dbReference>
<keyword evidence="15" id="KW-0843">Virulence</keyword>
<keyword evidence="5" id="KW-0597">Phosphoprotein</keyword>
<dbReference type="RefSeq" id="WP_386835615.1">
    <property type="nucleotide sequence ID" value="NZ_JBHUNP010000001.1"/>
</dbReference>
<dbReference type="SMART" id="SM00086">
    <property type="entry name" value="PAC"/>
    <property type="match status" value="2"/>
</dbReference>
<evidence type="ECO:0000256" key="7">
    <source>
        <dbReference type="ARBA" id="ARBA00022630"/>
    </source>
</evidence>
<evidence type="ECO:0000256" key="14">
    <source>
        <dbReference type="ARBA" id="ARBA00022991"/>
    </source>
</evidence>
<evidence type="ECO:0000256" key="12">
    <source>
        <dbReference type="ARBA" id="ARBA00022777"/>
    </source>
</evidence>
<dbReference type="Proteomes" id="UP001597521">
    <property type="component" value="Unassembled WGS sequence"/>
</dbReference>
<dbReference type="EC" id="2.7.13.3" evidence="2"/>
<evidence type="ECO:0000259" key="17">
    <source>
        <dbReference type="PROSITE" id="PS50113"/>
    </source>
</evidence>
<gene>
    <name evidence="18" type="ORF">ACFSX5_09475</name>
</gene>
<organism evidence="18 19">
    <name type="scientific">Devosia albogilva</name>
    <dbReference type="NCBI Taxonomy" id="429726"/>
    <lineage>
        <taxon>Bacteria</taxon>
        <taxon>Pseudomonadati</taxon>
        <taxon>Pseudomonadota</taxon>
        <taxon>Alphaproteobacteria</taxon>
        <taxon>Hyphomicrobiales</taxon>
        <taxon>Devosiaceae</taxon>
        <taxon>Devosia</taxon>
    </lineage>
</organism>
<dbReference type="InterPro" id="IPR001610">
    <property type="entry name" value="PAC"/>
</dbReference>
<comment type="catalytic activity">
    <reaction evidence="1">
        <text>ATP + protein L-histidine = ADP + protein N-phospho-L-histidine.</text>
        <dbReference type="EC" id="2.7.13.3"/>
    </reaction>
</comment>
<evidence type="ECO:0000256" key="10">
    <source>
        <dbReference type="ARBA" id="ARBA00022737"/>
    </source>
</evidence>
<dbReference type="InterPro" id="IPR000014">
    <property type="entry name" value="PAS"/>
</dbReference>
<dbReference type="Pfam" id="PF08447">
    <property type="entry name" value="PAS_3"/>
    <property type="match status" value="1"/>
</dbReference>
<feature type="domain" description="PAC" evidence="17">
    <location>
        <begin position="370"/>
        <end position="422"/>
    </location>
</feature>
<dbReference type="NCBIfam" id="TIGR00229">
    <property type="entry name" value="sensory_box"/>
    <property type="match status" value="2"/>
</dbReference>
<evidence type="ECO:0000256" key="5">
    <source>
        <dbReference type="ARBA" id="ARBA00022553"/>
    </source>
</evidence>
<feature type="domain" description="PAC" evidence="17">
    <location>
        <begin position="241"/>
        <end position="295"/>
    </location>
</feature>
<evidence type="ECO:0000256" key="2">
    <source>
        <dbReference type="ARBA" id="ARBA00012438"/>
    </source>
</evidence>
<evidence type="ECO:0000256" key="4">
    <source>
        <dbReference type="ARBA" id="ARBA00022543"/>
    </source>
</evidence>
<evidence type="ECO:0000256" key="16">
    <source>
        <dbReference type="ARBA" id="ARBA00023170"/>
    </source>
</evidence>
<evidence type="ECO:0000313" key="19">
    <source>
        <dbReference type="Proteomes" id="UP001597521"/>
    </source>
</evidence>
<dbReference type="CDD" id="cd00130">
    <property type="entry name" value="PAS"/>
    <property type="match status" value="1"/>
</dbReference>
<dbReference type="InterPro" id="IPR000700">
    <property type="entry name" value="PAS-assoc_C"/>
</dbReference>
<comment type="caution">
    <text evidence="18">The sequence shown here is derived from an EMBL/GenBank/DDBJ whole genome shotgun (WGS) entry which is preliminary data.</text>
</comment>
<evidence type="ECO:0000256" key="3">
    <source>
        <dbReference type="ARBA" id="ARBA00021740"/>
    </source>
</evidence>
<dbReference type="Gene3D" id="3.30.450.20">
    <property type="entry name" value="PAS domain"/>
    <property type="match status" value="3"/>
</dbReference>
<dbReference type="Gene3D" id="2.10.70.100">
    <property type="match status" value="1"/>
</dbReference>
<dbReference type="Pfam" id="PF08448">
    <property type="entry name" value="PAS_4"/>
    <property type="match status" value="2"/>
</dbReference>
<dbReference type="EMBL" id="JBHUNP010000001">
    <property type="protein sequence ID" value="MFD2648019.1"/>
    <property type="molecule type" value="Genomic_DNA"/>
</dbReference>
<dbReference type="Gene3D" id="3.30.565.10">
    <property type="entry name" value="Histidine kinase-like ATPase, C-terminal domain"/>
    <property type="match status" value="1"/>
</dbReference>
<dbReference type="SMART" id="SM00911">
    <property type="entry name" value="HWE_HK"/>
    <property type="match status" value="1"/>
</dbReference>
<dbReference type="InterPro" id="IPR011102">
    <property type="entry name" value="Sig_transdc_His_kinase_HWE"/>
</dbReference>
<keyword evidence="7" id="KW-0285">Flavoprotein</keyword>
<keyword evidence="19" id="KW-1185">Reference proteome</keyword>
<reference evidence="19" key="1">
    <citation type="journal article" date="2019" name="Int. J. Syst. Evol. Microbiol.">
        <title>The Global Catalogue of Microorganisms (GCM) 10K type strain sequencing project: providing services to taxonomists for standard genome sequencing and annotation.</title>
        <authorList>
            <consortium name="The Broad Institute Genomics Platform"/>
            <consortium name="The Broad Institute Genome Sequencing Center for Infectious Disease"/>
            <person name="Wu L."/>
            <person name="Ma J."/>
        </authorList>
    </citation>
    <scope>NUCLEOTIDE SEQUENCE [LARGE SCALE GENOMIC DNA]</scope>
    <source>
        <strain evidence="19">CCM 7427</strain>
    </source>
</reference>
<dbReference type="SMART" id="SM00091">
    <property type="entry name" value="PAS"/>
    <property type="match status" value="3"/>
</dbReference>